<dbReference type="EnsemblMetazoa" id="ASIC010152-RA">
    <property type="protein sequence ID" value="ASIC010152-PA"/>
    <property type="gene ID" value="ASIC010152"/>
</dbReference>
<dbReference type="VEuPathDB" id="VectorBase:ASIC010152"/>
<keyword evidence="4" id="KW-1185">Reference proteome</keyword>
<proteinExistence type="predicted"/>
<evidence type="ECO:0000313" key="3">
    <source>
        <dbReference type="EnsemblMetazoa" id="ASIC010152-PA"/>
    </source>
</evidence>
<sequence length="227" mass="23735">MMMAQMAGSMDDAGGRVRDRSGMVRDRGNMVGDRGNMVRDRGSMMVLDGGVSYRSMGVAGHMDGLSDHFVHWLGDLHSSGFTTDDGVESGVVIGVVVDDAVVAVGVQQRVLAMDLISVARLVLALDVSGVLVMDGVRELVVGRSMVVVVVLMMSIGLQDRRLSDGLRDDGGLVLVHSRGGVDGSNVVDRGGSVVLDGGVRRGNGSMVSSRKQTSAGGGDQSGQKYEL</sequence>
<organism evidence="2">
    <name type="scientific">Anopheles sinensis</name>
    <name type="common">Mosquito</name>
    <dbReference type="NCBI Taxonomy" id="74873"/>
    <lineage>
        <taxon>Eukaryota</taxon>
        <taxon>Metazoa</taxon>
        <taxon>Ecdysozoa</taxon>
        <taxon>Arthropoda</taxon>
        <taxon>Hexapoda</taxon>
        <taxon>Insecta</taxon>
        <taxon>Pterygota</taxon>
        <taxon>Neoptera</taxon>
        <taxon>Endopterygota</taxon>
        <taxon>Diptera</taxon>
        <taxon>Nematocera</taxon>
        <taxon>Culicoidea</taxon>
        <taxon>Culicidae</taxon>
        <taxon>Anophelinae</taxon>
        <taxon>Anopheles</taxon>
    </lineage>
</organism>
<dbReference type="EMBL" id="KE525185">
    <property type="protein sequence ID" value="KFB42451.1"/>
    <property type="molecule type" value="Genomic_DNA"/>
</dbReference>
<feature type="region of interest" description="Disordered" evidence="1">
    <location>
        <begin position="1"/>
        <end position="30"/>
    </location>
</feature>
<protein>
    <submittedName>
        <fullName evidence="2 3">Structural maintenance of chromosomes protein 6-like protein</fullName>
    </submittedName>
</protein>
<reference evidence="3" key="2">
    <citation type="submission" date="2020-05" db="UniProtKB">
        <authorList>
            <consortium name="EnsemblMetazoa"/>
        </authorList>
    </citation>
    <scope>IDENTIFICATION</scope>
</reference>
<feature type="compositionally biased region" description="Polar residues" evidence="1">
    <location>
        <begin position="205"/>
        <end position="214"/>
    </location>
</feature>
<accession>A0A084VWV7</accession>
<dbReference type="AlphaFoldDB" id="A0A084VWV7"/>
<feature type="compositionally biased region" description="Basic and acidic residues" evidence="1">
    <location>
        <begin position="13"/>
        <end position="28"/>
    </location>
</feature>
<dbReference type="Proteomes" id="UP000030765">
    <property type="component" value="Unassembled WGS sequence"/>
</dbReference>
<gene>
    <name evidence="2" type="ORF">ZHAS_00010152</name>
</gene>
<feature type="region of interest" description="Disordered" evidence="1">
    <location>
        <begin position="199"/>
        <end position="227"/>
    </location>
</feature>
<evidence type="ECO:0000313" key="2">
    <source>
        <dbReference type="EMBL" id="KFB42451.1"/>
    </source>
</evidence>
<dbReference type="EMBL" id="ATLV01017759">
    <property type="status" value="NOT_ANNOTATED_CDS"/>
    <property type="molecule type" value="Genomic_DNA"/>
</dbReference>
<reference evidence="2 4" key="1">
    <citation type="journal article" date="2014" name="BMC Genomics">
        <title>Genome sequence of Anopheles sinensis provides insight into genetics basis of mosquito competence for malaria parasites.</title>
        <authorList>
            <person name="Zhou D."/>
            <person name="Zhang D."/>
            <person name="Ding G."/>
            <person name="Shi L."/>
            <person name="Hou Q."/>
            <person name="Ye Y."/>
            <person name="Xu Y."/>
            <person name="Zhou H."/>
            <person name="Xiong C."/>
            <person name="Li S."/>
            <person name="Yu J."/>
            <person name="Hong S."/>
            <person name="Yu X."/>
            <person name="Zou P."/>
            <person name="Chen C."/>
            <person name="Chang X."/>
            <person name="Wang W."/>
            <person name="Lv Y."/>
            <person name="Sun Y."/>
            <person name="Ma L."/>
            <person name="Shen B."/>
            <person name="Zhu C."/>
        </authorList>
    </citation>
    <scope>NUCLEOTIDE SEQUENCE [LARGE SCALE GENOMIC DNA]</scope>
</reference>
<evidence type="ECO:0000313" key="4">
    <source>
        <dbReference type="Proteomes" id="UP000030765"/>
    </source>
</evidence>
<dbReference type="OrthoDB" id="6819643at2759"/>
<evidence type="ECO:0000256" key="1">
    <source>
        <dbReference type="SAM" id="MobiDB-lite"/>
    </source>
</evidence>
<name>A0A084VWV7_ANOSI</name>